<feature type="domain" description="Protein kinase" evidence="7">
    <location>
        <begin position="808"/>
        <end position="1084"/>
    </location>
</feature>
<comment type="similarity">
    <text evidence="1">Belongs to the protein kinase superfamily. TKL Ser/Thr protein kinase family. ROCO subfamily.</text>
</comment>
<dbReference type="InterPro" id="IPR051681">
    <property type="entry name" value="Ser/Thr_Kinases-Pseudokinases"/>
</dbReference>
<evidence type="ECO:0000256" key="4">
    <source>
        <dbReference type="ARBA" id="ARBA00022777"/>
    </source>
</evidence>
<dbReference type="GO" id="GO:0004674">
    <property type="term" value="F:protein serine/threonine kinase activity"/>
    <property type="evidence" value="ECO:0007669"/>
    <property type="project" value="TreeGrafter"/>
</dbReference>
<dbReference type="InterPro" id="IPR001245">
    <property type="entry name" value="Ser-Thr/Tyr_kinase_cat_dom"/>
</dbReference>
<evidence type="ECO:0000256" key="1">
    <source>
        <dbReference type="ARBA" id="ARBA00008171"/>
    </source>
</evidence>
<dbReference type="PROSITE" id="PS50011">
    <property type="entry name" value="PROTEIN_KINASE_DOM"/>
    <property type="match status" value="2"/>
</dbReference>
<name>A0A8H5LH12_9AGAR</name>
<proteinExistence type="inferred from homology"/>
<dbReference type="Proteomes" id="UP000559027">
    <property type="component" value="Unassembled WGS sequence"/>
</dbReference>
<keyword evidence="2" id="KW-0808">Transferase</keyword>
<dbReference type="EMBL" id="JAACJO010000006">
    <property type="protein sequence ID" value="KAF5356813.1"/>
    <property type="molecule type" value="Genomic_DNA"/>
</dbReference>
<keyword evidence="5" id="KW-0067">ATP-binding</keyword>
<dbReference type="PANTHER" id="PTHR44329:SF288">
    <property type="entry name" value="MITOGEN-ACTIVATED PROTEIN KINASE KINASE KINASE 20"/>
    <property type="match status" value="1"/>
</dbReference>
<gene>
    <name evidence="8" type="ORF">D9756_006742</name>
</gene>
<organism evidence="8 9">
    <name type="scientific">Leucocoprinus leucothites</name>
    <dbReference type="NCBI Taxonomy" id="201217"/>
    <lineage>
        <taxon>Eukaryota</taxon>
        <taxon>Fungi</taxon>
        <taxon>Dikarya</taxon>
        <taxon>Basidiomycota</taxon>
        <taxon>Agaricomycotina</taxon>
        <taxon>Agaricomycetes</taxon>
        <taxon>Agaricomycetidae</taxon>
        <taxon>Agaricales</taxon>
        <taxon>Agaricineae</taxon>
        <taxon>Agaricaceae</taxon>
        <taxon>Leucocoprinus</taxon>
    </lineage>
</organism>
<protein>
    <recommendedName>
        <fullName evidence="7">Protein kinase domain-containing protein</fullName>
    </recommendedName>
</protein>
<dbReference type="Pfam" id="PF00069">
    <property type="entry name" value="Pkinase"/>
    <property type="match status" value="1"/>
</dbReference>
<dbReference type="InterPro" id="IPR008266">
    <property type="entry name" value="Tyr_kinase_AS"/>
</dbReference>
<dbReference type="PROSITE" id="PS00109">
    <property type="entry name" value="PROTEIN_KINASE_TYR"/>
    <property type="match status" value="1"/>
</dbReference>
<dbReference type="Pfam" id="PF07714">
    <property type="entry name" value="PK_Tyr_Ser-Thr"/>
    <property type="match status" value="1"/>
</dbReference>
<feature type="domain" description="Protein kinase" evidence="7">
    <location>
        <begin position="353"/>
        <end position="627"/>
    </location>
</feature>
<comment type="caution">
    <text evidence="8">The sequence shown here is derived from an EMBL/GenBank/DDBJ whole genome shotgun (WGS) entry which is preliminary data.</text>
</comment>
<keyword evidence="9" id="KW-1185">Reference proteome</keyword>
<dbReference type="SMART" id="SM00220">
    <property type="entry name" value="S_TKc"/>
    <property type="match status" value="2"/>
</dbReference>
<dbReference type="PROSITE" id="PS00108">
    <property type="entry name" value="PROTEIN_KINASE_ST"/>
    <property type="match status" value="1"/>
</dbReference>
<dbReference type="AlphaFoldDB" id="A0A8H5LH12"/>
<evidence type="ECO:0000256" key="3">
    <source>
        <dbReference type="ARBA" id="ARBA00022741"/>
    </source>
</evidence>
<evidence type="ECO:0000313" key="9">
    <source>
        <dbReference type="Proteomes" id="UP000559027"/>
    </source>
</evidence>
<evidence type="ECO:0000256" key="2">
    <source>
        <dbReference type="ARBA" id="ARBA00022679"/>
    </source>
</evidence>
<keyword evidence="3" id="KW-0547">Nucleotide-binding</keyword>
<evidence type="ECO:0000256" key="6">
    <source>
        <dbReference type="SAM" id="MobiDB-lite"/>
    </source>
</evidence>
<accession>A0A8H5LH12</accession>
<dbReference type="OrthoDB" id="1668230at2759"/>
<sequence>MSDTDHETAIVIMGPDGSGKSNFIDALSRREAARQLDGDLRRPFGQVQPIVLSSQAGIQLAFVEFPGFDSNVDARTNAETLRVIGEWLEEAFSNSVIIAGVLYMHNLSNNTTNTSASVNLRVFQALCGDAALPRTALITSGWDLVRHEVGQRQEEELENSRWRELREAGSHYAKFDNTHEGAWSIVNNLMKDLGNNRGQTFLIHREIEVSKLKLSETRVGKALLNIIESTTSKDDLVAVLDGWTNLARSGGLRMGWKRRIPALFGHRKFWKRTRFWKNDTNLLSDPPDELYPLVIRIARNHEARRFVGGLKGEDAQHMVQYLDEILGSNTLTRRDRKYLLALFSQFASSAVVYPSTYLLQSGISLEPRPVSTRGTYPLHHGRLKNQLLCIKLLPEFPDISTEEFRKVRDHVREIALWNHLHHPNILPFLGITGSRSPTPRIAFVSPWIRNQNLQEYLQTHHGAPKIRLLFDVVEGLDYLHQHGIVHGDICMSNILVSDEGHAQILDFKASLIYLGTNDPPDRPNHPWASSPHRMAPELLRVEGYRAPTKRSDVWSFACLCYEVLEEKCAFYQYESPWAVCIAMARNSEIPKRLSPSKITDDLWNFLVLCWDYSPDSRPKVRAIHDFFVNMAVRDDRPRTPSLEEIIRLRQSLREKAQIHVNYQRIYEIAKDTVTIFSDLLVDGTGGTESEDDIPSEQTDEDERSLDDGSESGWLKHFDGSPSQDPDNYSNLRNLLVKFMRTKPFQGVLDILENMQQEDSQIMADFIDTVLQESNILNTKRHHLLRMLCKLASSAGAYPKSYELGDVLYDPQECIGQGGYADVYKGSHQQRIVCVKVFRRAQDEHSLNAYVKELTMWAHLSHPNILPFYGVYLTKEAPSRPNPVSPYMRKGNLSTYARGLLPSDRLPLIYDVIQGLSYLHRLGIVHSDLKGNNVLVSDDLRALITDFGTSHIASASRATTRGITNSPIGYTARWAAPELLEAAAGLRPKKSCDIWSFGCLCYEILSGRVPFHRYEAQAAVITAIMIKRELPTRPIPHEQDCDMIEDWMWDLMKKCWEFKPALRLGCKDIEGILRRVGIQGSRPSLSNSEALPAGGPGQRSVELDLAHVGRVLRHIDGVISNKATLGGVTETPRALKEIARIGRSD</sequence>
<evidence type="ECO:0000313" key="8">
    <source>
        <dbReference type="EMBL" id="KAF5356813.1"/>
    </source>
</evidence>
<dbReference type="PANTHER" id="PTHR44329">
    <property type="entry name" value="SERINE/THREONINE-PROTEIN KINASE TNNI3K-RELATED"/>
    <property type="match status" value="1"/>
</dbReference>
<feature type="compositionally biased region" description="Acidic residues" evidence="6">
    <location>
        <begin position="688"/>
        <end position="709"/>
    </location>
</feature>
<keyword evidence="4" id="KW-0418">Kinase</keyword>
<dbReference type="SUPFAM" id="SSF52540">
    <property type="entry name" value="P-loop containing nucleoside triphosphate hydrolases"/>
    <property type="match status" value="1"/>
</dbReference>
<dbReference type="GO" id="GO:0005524">
    <property type="term" value="F:ATP binding"/>
    <property type="evidence" value="ECO:0007669"/>
    <property type="project" value="UniProtKB-KW"/>
</dbReference>
<feature type="region of interest" description="Disordered" evidence="6">
    <location>
        <begin position="685"/>
        <end position="725"/>
    </location>
</feature>
<dbReference type="InterPro" id="IPR000719">
    <property type="entry name" value="Prot_kinase_dom"/>
</dbReference>
<dbReference type="SUPFAM" id="SSF56112">
    <property type="entry name" value="Protein kinase-like (PK-like)"/>
    <property type="match status" value="2"/>
</dbReference>
<dbReference type="InterPro" id="IPR027417">
    <property type="entry name" value="P-loop_NTPase"/>
</dbReference>
<dbReference type="Gene3D" id="1.10.510.10">
    <property type="entry name" value="Transferase(Phosphotransferase) domain 1"/>
    <property type="match status" value="2"/>
</dbReference>
<dbReference type="InterPro" id="IPR011009">
    <property type="entry name" value="Kinase-like_dom_sf"/>
</dbReference>
<reference evidence="8 9" key="1">
    <citation type="journal article" date="2020" name="ISME J.">
        <title>Uncovering the hidden diversity of litter-decomposition mechanisms in mushroom-forming fungi.</title>
        <authorList>
            <person name="Floudas D."/>
            <person name="Bentzer J."/>
            <person name="Ahren D."/>
            <person name="Johansson T."/>
            <person name="Persson P."/>
            <person name="Tunlid A."/>
        </authorList>
    </citation>
    <scope>NUCLEOTIDE SEQUENCE [LARGE SCALE GENOMIC DNA]</scope>
    <source>
        <strain evidence="8 9">CBS 146.42</strain>
    </source>
</reference>
<dbReference type="Gene3D" id="3.40.50.300">
    <property type="entry name" value="P-loop containing nucleotide triphosphate hydrolases"/>
    <property type="match status" value="1"/>
</dbReference>
<evidence type="ECO:0000259" key="7">
    <source>
        <dbReference type="PROSITE" id="PS50011"/>
    </source>
</evidence>
<evidence type="ECO:0000256" key="5">
    <source>
        <dbReference type="ARBA" id="ARBA00022840"/>
    </source>
</evidence>
<dbReference type="InterPro" id="IPR008271">
    <property type="entry name" value="Ser/Thr_kinase_AS"/>
</dbReference>